<sequence>MKKQPVTETFPKFTMPHRGLLLLSGIYAILWGAFFRWFGPAVLGWLSMENSFSGGTDTLFYGSIGMVTGLLLFLSAFYPISWIYLIGMGILGKIVSLISFLGLYMGSLEWNKRVAFHLLFNEGIWLVPLAIILWRALKVKKFLKTQP</sequence>
<gene>
    <name evidence="2" type="ORF">G9Q97_19780</name>
</gene>
<proteinExistence type="predicted"/>
<reference evidence="2 3" key="1">
    <citation type="submission" date="2020-03" db="EMBL/GenBank/DDBJ databases">
        <title>Cyclobacterium plantarum sp. nov., a marine bacterium isolated from a coastal-marine wetland.</title>
        <authorList>
            <person name="Sanchez-Porro C."/>
            <person name="Ventosa A."/>
            <person name="Amoozegar M."/>
        </authorList>
    </citation>
    <scope>NUCLEOTIDE SEQUENCE [LARGE SCALE GENOMIC DNA]</scope>
    <source>
        <strain evidence="2 3">GBPx2</strain>
    </source>
</reference>
<dbReference type="RefSeq" id="WP_166150036.1">
    <property type="nucleotide sequence ID" value="NZ_JAANYN010000010.1"/>
</dbReference>
<name>A0ABX0HBB0_9BACT</name>
<evidence type="ECO:0000313" key="3">
    <source>
        <dbReference type="Proteomes" id="UP000649799"/>
    </source>
</evidence>
<feature type="transmembrane region" description="Helical" evidence="1">
    <location>
        <begin position="20"/>
        <end position="39"/>
    </location>
</feature>
<feature type="transmembrane region" description="Helical" evidence="1">
    <location>
        <begin position="59"/>
        <end position="78"/>
    </location>
</feature>
<evidence type="ECO:0008006" key="4">
    <source>
        <dbReference type="Google" id="ProtNLM"/>
    </source>
</evidence>
<keyword evidence="1" id="KW-1133">Transmembrane helix</keyword>
<evidence type="ECO:0000256" key="1">
    <source>
        <dbReference type="SAM" id="Phobius"/>
    </source>
</evidence>
<feature type="transmembrane region" description="Helical" evidence="1">
    <location>
        <begin position="118"/>
        <end position="137"/>
    </location>
</feature>
<dbReference type="Proteomes" id="UP000649799">
    <property type="component" value="Unassembled WGS sequence"/>
</dbReference>
<keyword evidence="1" id="KW-0472">Membrane</keyword>
<comment type="caution">
    <text evidence="2">The sequence shown here is derived from an EMBL/GenBank/DDBJ whole genome shotgun (WGS) entry which is preliminary data.</text>
</comment>
<accession>A0ABX0HBB0</accession>
<keyword evidence="1" id="KW-0812">Transmembrane</keyword>
<dbReference type="EMBL" id="JAANYN010000010">
    <property type="protein sequence ID" value="NHE59053.1"/>
    <property type="molecule type" value="Genomic_DNA"/>
</dbReference>
<keyword evidence="3" id="KW-1185">Reference proteome</keyword>
<evidence type="ECO:0000313" key="2">
    <source>
        <dbReference type="EMBL" id="NHE59053.1"/>
    </source>
</evidence>
<organism evidence="2 3">
    <name type="scientific">Cyclobacterium plantarum</name>
    <dbReference type="NCBI Taxonomy" id="2716263"/>
    <lineage>
        <taxon>Bacteria</taxon>
        <taxon>Pseudomonadati</taxon>
        <taxon>Bacteroidota</taxon>
        <taxon>Cytophagia</taxon>
        <taxon>Cytophagales</taxon>
        <taxon>Cyclobacteriaceae</taxon>
        <taxon>Cyclobacterium</taxon>
    </lineage>
</organism>
<protein>
    <recommendedName>
        <fullName evidence="4">DUF4345 domain-containing protein</fullName>
    </recommendedName>
</protein>
<feature type="transmembrane region" description="Helical" evidence="1">
    <location>
        <begin position="85"/>
        <end position="106"/>
    </location>
</feature>